<protein>
    <submittedName>
        <fullName evidence="1">Uncharacterized protein</fullName>
    </submittedName>
</protein>
<dbReference type="Proteomes" id="UP001201812">
    <property type="component" value="Unassembled WGS sequence"/>
</dbReference>
<proteinExistence type="predicted"/>
<dbReference type="AlphaFoldDB" id="A0AAD4MG47"/>
<dbReference type="EMBL" id="JAKKPZ010000645">
    <property type="protein sequence ID" value="KAI1693331.1"/>
    <property type="molecule type" value="Genomic_DNA"/>
</dbReference>
<name>A0AAD4MG47_9BILA</name>
<reference evidence="1" key="1">
    <citation type="submission" date="2022-01" db="EMBL/GenBank/DDBJ databases">
        <title>Genome Sequence Resource for Two Populations of Ditylenchus destructor, the Migratory Endoparasitic Phytonematode.</title>
        <authorList>
            <person name="Zhang H."/>
            <person name="Lin R."/>
            <person name="Xie B."/>
        </authorList>
    </citation>
    <scope>NUCLEOTIDE SEQUENCE</scope>
    <source>
        <strain evidence="1">BazhouSP</strain>
    </source>
</reference>
<sequence>MIRVGLYVRRGLWTLQGRNLTSLLTDPFIYIHFLGLTSQTDVCNLLAAAAVPGRRRLQCGEFVFYLEGYTQKLIKWAKDHVHCVKFRTAVSHSSSSRDKQLLDFFATGSDCTSEIRISHCTFIYALVSKVVLIGLVQKFVELKSSEECKLVESIDGYVSKLTAKAFVSKYEKFFVKEVKSLFGDSTAQVFEFVNVDIRKKLKLTITCYAHRVMMTIINL</sequence>
<organism evidence="1 2">
    <name type="scientific">Ditylenchus destructor</name>
    <dbReference type="NCBI Taxonomy" id="166010"/>
    <lineage>
        <taxon>Eukaryota</taxon>
        <taxon>Metazoa</taxon>
        <taxon>Ecdysozoa</taxon>
        <taxon>Nematoda</taxon>
        <taxon>Chromadorea</taxon>
        <taxon>Rhabditida</taxon>
        <taxon>Tylenchina</taxon>
        <taxon>Tylenchomorpha</taxon>
        <taxon>Sphaerularioidea</taxon>
        <taxon>Anguinidae</taxon>
        <taxon>Anguininae</taxon>
        <taxon>Ditylenchus</taxon>
    </lineage>
</organism>
<evidence type="ECO:0000313" key="2">
    <source>
        <dbReference type="Proteomes" id="UP001201812"/>
    </source>
</evidence>
<comment type="caution">
    <text evidence="1">The sequence shown here is derived from an EMBL/GenBank/DDBJ whole genome shotgun (WGS) entry which is preliminary data.</text>
</comment>
<accession>A0AAD4MG47</accession>
<keyword evidence="2" id="KW-1185">Reference proteome</keyword>
<gene>
    <name evidence="1" type="ORF">DdX_20735</name>
</gene>
<evidence type="ECO:0000313" key="1">
    <source>
        <dbReference type="EMBL" id="KAI1693331.1"/>
    </source>
</evidence>